<feature type="transmembrane region" description="Helical" evidence="5">
    <location>
        <begin position="238"/>
        <end position="258"/>
    </location>
</feature>
<feature type="transmembrane region" description="Helical" evidence="5">
    <location>
        <begin position="169"/>
        <end position="193"/>
    </location>
</feature>
<feature type="transmembrane region" description="Helical" evidence="5">
    <location>
        <begin position="302"/>
        <end position="320"/>
    </location>
</feature>
<dbReference type="InterPro" id="IPR011701">
    <property type="entry name" value="MFS"/>
</dbReference>
<dbReference type="EMBL" id="HE978323">
    <property type="protein sequence ID" value="CCK72109.1"/>
    <property type="molecule type" value="Genomic_DNA"/>
</dbReference>
<feature type="transmembrane region" description="Helical" evidence="5">
    <location>
        <begin position="405"/>
        <end position="423"/>
    </location>
</feature>
<keyword evidence="8" id="KW-1185">Reference proteome</keyword>
<dbReference type="Proteomes" id="UP000006310">
    <property type="component" value="Chromosome 10"/>
</dbReference>
<feature type="transmembrane region" description="Helical" evidence="5">
    <location>
        <begin position="435"/>
        <end position="456"/>
    </location>
</feature>
<dbReference type="OrthoDB" id="2130629at2759"/>
<proteinExistence type="predicted"/>
<feature type="transmembrane region" description="Helical" evidence="5">
    <location>
        <begin position="270"/>
        <end position="290"/>
    </location>
</feature>
<reference evidence="8" key="2">
    <citation type="submission" date="2012-08" db="EMBL/GenBank/DDBJ databases">
        <title>Genome sequence of Kazachstania naganishii.</title>
        <authorList>
            <person name="Gordon J.L."/>
            <person name="Armisen D."/>
            <person name="Proux-Wera E."/>
            <person name="OhEigeartaigh S.S."/>
            <person name="Byrne K.P."/>
            <person name="Wolfe K.H."/>
        </authorList>
    </citation>
    <scope>NUCLEOTIDE SEQUENCE [LARGE SCALE GENOMIC DNA]</scope>
    <source>
        <strain evidence="8">ATCC MYA-139 / BCRC 22969 / CBS 8797 / CCRC 22969 / KCTC 17520 / NBRC 10181 / NCYC 3082</strain>
    </source>
</reference>
<dbReference type="InterPro" id="IPR020846">
    <property type="entry name" value="MFS_dom"/>
</dbReference>
<dbReference type="OMA" id="FILCWAM"/>
<keyword evidence="3 5" id="KW-1133">Transmembrane helix</keyword>
<sequence length="550" mass="60974">MELSDSESECTKTITRDHITINQEAEYTKNDQTNVEEKKNCSTESEAEWCSESEFTDNDTPWQNPTYFANRWQEYAFISTCMLAQLLNQAGQAQATAPMNILADAFNSSAKKQTWLMASFPLVSGSFILVSGRIGDIYGLKKTLIGGYLVVLIWSLICGFANYTHNDAFFILCRAFQGLGIAFILPNVMGLIGNIYKANTLRKNFVISFVGMCAPIGAALGGVWSGLIAHENPKQWPWIFYAYAIVVAINMVMAIYSIPSTVPTNIHGFGMDWTGSAIGVVGMILFNFVWNQGPIDGWNKGYIIALLIVSVFLLIAFFIYEIKFAKSPLLPPEVIKNRHIGMILLAVFMGWGSFGIWTFYYYAFQLNLRHYSAVWAGGTFFMFVIWGTIAAFLVALTIKRVGPSVLLCFSMTGFTVGCIMLSVTPVHQSYWKMNLGMQIILSFGMDLSFPASSIILSDFLPSQYQGMAGSLVNTMVNYSTSLCLGVGSTAEAQVNKNGTDKLKGYRAALYVGIGLGACGMLVAFCYLFEVLWIGRKKRLEKRKEKTTATC</sequence>
<feature type="transmembrane region" description="Helical" evidence="5">
    <location>
        <begin position="507"/>
        <end position="533"/>
    </location>
</feature>
<feature type="transmembrane region" description="Helical" evidence="5">
    <location>
        <begin position="115"/>
        <end position="132"/>
    </location>
</feature>
<evidence type="ECO:0000259" key="6">
    <source>
        <dbReference type="PROSITE" id="PS50850"/>
    </source>
</evidence>
<comment type="subcellular location">
    <subcellularLocation>
        <location evidence="1">Membrane</location>
        <topology evidence="1">Multi-pass membrane protein</topology>
    </subcellularLocation>
</comment>
<evidence type="ECO:0000256" key="3">
    <source>
        <dbReference type="ARBA" id="ARBA00022989"/>
    </source>
</evidence>
<protein>
    <recommendedName>
        <fullName evidence="6">Major facilitator superfamily (MFS) profile domain-containing protein</fullName>
    </recommendedName>
</protein>
<accession>J7S9H2</accession>
<dbReference type="GO" id="GO:0035445">
    <property type="term" value="P:borate transmembrane transport"/>
    <property type="evidence" value="ECO:0007669"/>
    <property type="project" value="EnsemblFungi"/>
</dbReference>
<name>J7S9H2_HUIN7</name>
<dbReference type="KEGG" id="kng:KNAG_0J00260"/>
<dbReference type="CDD" id="cd17476">
    <property type="entry name" value="MFS_Amf1_MDR_like"/>
    <property type="match status" value="1"/>
</dbReference>
<dbReference type="InterPro" id="IPR036259">
    <property type="entry name" value="MFS_trans_sf"/>
</dbReference>
<dbReference type="PANTHER" id="PTHR42718:SF14">
    <property type="entry name" value="AMINOTRIAZOLE RESISTANCE PROTEIN"/>
    <property type="match status" value="1"/>
</dbReference>
<feature type="domain" description="Major facilitator superfamily (MFS) profile" evidence="6">
    <location>
        <begin position="77"/>
        <end position="531"/>
    </location>
</feature>
<evidence type="ECO:0000256" key="5">
    <source>
        <dbReference type="SAM" id="Phobius"/>
    </source>
</evidence>
<dbReference type="Gene3D" id="1.20.1250.20">
    <property type="entry name" value="MFS general substrate transporter like domains"/>
    <property type="match status" value="2"/>
</dbReference>
<feature type="transmembrane region" description="Helical" evidence="5">
    <location>
        <begin position="340"/>
        <end position="362"/>
    </location>
</feature>
<gene>
    <name evidence="7" type="primary">KNAG0J00260</name>
    <name evidence="7" type="ordered locus">KNAG_0J00260</name>
</gene>
<dbReference type="GO" id="GO:0016020">
    <property type="term" value="C:membrane"/>
    <property type="evidence" value="ECO:0007669"/>
    <property type="project" value="UniProtKB-SubCell"/>
</dbReference>
<dbReference type="RefSeq" id="XP_022466354.1">
    <property type="nucleotide sequence ID" value="XM_022610016.1"/>
</dbReference>
<dbReference type="SUPFAM" id="SSF103473">
    <property type="entry name" value="MFS general substrate transporter"/>
    <property type="match status" value="1"/>
</dbReference>
<reference evidence="7 8" key="1">
    <citation type="journal article" date="2011" name="Proc. Natl. Acad. Sci. U.S.A.">
        <title>Evolutionary erosion of yeast sex chromosomes by mating-type switching accidents.</title>
        <authorList>
            <person name="Gordon J.L."/>
            <person name="Armisen D."/>
            <person name="Proux-Wera E."/>
            <person name="Oheigeartaigh S.S."/>
            <person name="Byrne K.P."/>
            <person name="Wolfe K.H."/>
        </authorList>
    </citation>
    <scope>NUCLEOTIDE SEQUENCE [LARGE SCALE GENOMIC DNA]</scope>
    <source>
        <strain evidence="8">ATCC MYA-139 / BCRC 22969 / CBS 8797 / CCRC 22969 / KCTC 17520 / NBRC 10181 / NCYC 3082</strain>
    </source>
</reference>
<keyword evidence="2 5" id="KW-0812">Transmembrane</keyword>
<dbReference type="Pfam" id="PF07690">
    <property type="entry name" value="MFS_1"/>
    <property type="match status" value="1"/>
</dbReference>
<dbReference type="PROSITE" id="PS50850">
    <property type="entry name" value="MFS"/>
    <property type="match status" value="1"/>
</dbReference>
<evidence type="ECO:0000256" key="1">
    <source>
        <dbReference type="ARBA" id="ARBA00004141"/>
    </source>
</evidence>
<keyword evidence="4 5" id="KW-0472">Membrane</keyword>
<feature type="transmembrane region" description="Helical" evidence="5">
    <location>
        <begin position="144"/>
        <end position="163"/>
    </location>
</feature>
<dbReference type="eggNOG" id="KOG0254">
    <property type="taxonomic scope" value="Eukaryota"/>
</dbReference>
<organism evidence="7 8">
    <name type="scientific">Huiozyma naganishii (strain ATCC MYA-139 / BCRC 22969 / CBS 8797 / KCTC 17520 / NBRC 10181 / NCYC 3082 / Yp74L-3)</name>
    <name type="common">Yeast</name>
    <name type="synonym">Kazachstania naganishii</name>
    <dbReference type="NCBI Taxonomy" id="1071383"/>
    <lineage>
        <taxon>Eukaryota</taxon>
        <taxon>Fungi</taxon>
        <taxon>Dikarya</taxon>
        <taxon>Ascomycota</taxon>
        <taxon>Saccharomycotina</taxon>
        <taxon>Saccharomycetes</taxon>
        <taxon>Saccharomycetales</taxon>
        <taxon>Saccharomycetaceae</taxon>
        <taxon>Huiozyma</taxon>
    </lineage>
</organism>
<evidence type="ECO:0000256" key="4">
    <source>
        <dbReference type="ARBA" id="ARBA00023136"/>
    </source>
</evidence>
<dbReference type="GeneID" id="34527864"/>
<evidence type="ECO:0000313" key="8">
    <source>
        <dbReference type="Proteomes" id="UP000006310"/>
    </source>
</evidence>
<dbReference type="PANTHER" id="PTHR42718">
    <property type="entry name" value="MAJOR FACILITATOR SUPERFAMILY MULTIDRUG TRANSPORTER MFSC"/>
    <property type="match status" value="1"/>
</dbReference>
<dbReference type="FunFam" id="1.20.1250.20:FF:000397">
    <property type="entry name" value="Aminotriazole resistance protein"/>
    <property type="match status" value="1"/>
</dbReference>
<dbReference type="AlphaFoldDB" id="J7S9H2"/>
<dbReference type="HOGENOM" id="CLU_000960_27_4_1"/>
<feature type="transmembrane region" description="Helical" evidence="5">
    <location>
        <begin position="374"/>
        <end position="398"/>
    </location>
</feature>
<evidence type="ECO:0000313" key="7">
    <source>
        <dbReference type="EMBL" id="CCK72109.1"/>
    </source>
</evidence>
<dbReference type="GO" id="GO:0022857">
    <property type="term" value="F:transmembrane transporter activity"/>
    <property type="evidence" value="ECO:0007669"/>
    <property type="project" value="InterPro"/>
</dbReference>
<evidence type="ECO:0000256" key="2">
    <source>
        <dbReference type="ARBA" id="ARBA00022692"/>
    </source>
</evidence>
<feature type="transmembrane region" description="Helical" evidence="5">
    <location>
        <begin position="205"/>
        <end position="226"/>
    </location>
</feature>